<proteinExistence type="predicted"/>
<evidence type="ECO:0000259" key="1">
    <source>
        <dbReference type="Pfam" id="PF13201"/>
    </source>
</evidence>
<dbReference type="InterPro" id="IPR025112">
    <property type="entry name" value="PCMD"/>
</dbReference>
<gene>
    <name evidence="2" type="ORF">RLT85_14765</name>
</gene>
<dbReference type="RefSeq" id="WP_311402816.1">
    <property type="nucleotide sequence ID" value="NZ_JAVRBG010000025.1"/>
</dbReference>
<keyword evidence="3" id="KW-1185">Reference proteome</keyword>
<dbReference type="EMBL" id="JAVRBG010000025">
    <property type="protein sequence ID" value="MDT0295892.1"/>
    <property type="molecule type" value="Genomic_DNA"/>
</dbReference>
<reference evidence="3" key="1">
    <citation type="submission" date="2023-07" db="EMBL/GenBank/DDBJ databases">
        <title>Isolating and identifying novel microbial strains from the Mariana Trench.</title>
        <authorList>
            <person name="Fu H."/>
        </authorList>
    </citation>
    <scope>NUCLEOTIDE SEQUENCE [LARGE SCALE GENOMIC DNA]</scope>
    <source>
        <strain evidence="3">T-y2</strain>
    </source>
</reference>
<name>A0ABU2KME2_9FLAO</name>
<dbReference type="Gene3D" id="2.60.120.890">
    <property type="entry name" value="BT2081, beta-jelly-roll domain"/>
    <property type="match status" value="1"/>
</dbReference>
<dbReference type="Proteomes" id="UP001182991">
    <property type="component" value="Unassembled WGS sequence"/>
</dbReference>
<evidence type="ECO:0000313" key="3">
    <source>
        <dbReference type="Proteomes" id="UP001182991"/>
    </source>
</evidence>
<comment type="caution">
    <text evidence="2">The sequence shown here is derived from an EMBL/GenBank/DDBJ whole genome shotgun (WGS) entry which is preliminary data.</text>
</comment>
<dbReference type="InterPro" id="IPR038653">
    <property type="entry name" value="Put_CMD_sf"/>
</dbReference>
<dbReference type="Pfam" id="PF13201">
    <property type="entry name" value="PCMD"/>
    <property type="match status" value="1"/>
</dbReference>
<protein>
    <submittedName>
        <fullName evidence="2">PCMD domain-containing protein</fullName>
    </submittedName>
</protein>
<evidence type="ECO:0000313" key="2">
    <source>
        <dbReference type="EMBL" id="MDT0295892.1"/>
    </source>
</evidence>
<organism evidence="2 3">
    <name type="scientific">Mesonia ostreae</name>
    <dbReference type="NCBI Taxonomy" id="861110"/>
    <lineage>
        <taxon>Bacteria</taxon>
        <taxon>Pseudomonadati</taxon>
        <taxon>Bacteroidota</taxon>
        <taxon>Flavobacteriia</taxon>
        <taxon>Flavobacteriales</taxon>
        <taxon>Flavobacteriaceae</taxon>
        <taxon>Mesonia</taxon>
    </lineage>
</organism>
<accession>A0ABU2KME2</accession>
<sequence>MEKFFIAFEFMEGKQIDSQKLEDGKYSLRLVFTSSIDGDLFSGAVGSTLLIDEVELIHADDD</sequence>
<feature type="domain" description="Putative carbohydrate metabolism" evidence="1">
    <location>
        <begin position="2"/>
        <end position="57"/>
    </location>
</feature>